<organism evidence="2 3">
    <name type="scientific">Pseudoneurospora amorphoporcata</name>
    <dbReference type="NCBI Taxonomy" id="241081"/>
    <lineage>
        <taxon>Eukaryota</taxon>
        <taxon>Fungi</taxon>
        <taxon>Dikarya</taxon>
        <taxon>Ascomycota</taxon>
        <taxon>Pezizomycotina</taxon>
        <taxon>Sordariomycetes</taxon>
        <taxon>Sordariomycetidae</taxon>
        <taxon>Sordariales</taxon>
        <taxon>Sordariaceae</taxon>
        <taxon>Pseudoneurospora</taxon>
    </lineage>
</organism>
<comment type="caution">
    <text evidence="2">The sequence shown here is derived from an EMBL/GenBank/DDBJ whole genome shotgun (WGS) entry which is preliminary data.</text>
</comment>
<keyword evidence="1" id="KW-0732">Signal</keyword>
<evidence type="ECO:0000313" key="3">
    <source>
        <dbReference type="Proteomes" id="UP001303222"/>
    </source>
</evidence>
<feature type="signal peptide" evidence="1">
    <location>
        <begin position="1"/>
        <end position="18"/>
    </location>
</feature>
<proteinExistence type="predicted"/>
<protein>
    <submittedName>
        <fullName evidence="2">Uncharacterized protein</fullName>
    </submittedName>
</protein>
<evidence type="ECO:0000256" key="1">
    <source>
        <dbReference type="SAM" id="SignalP"/>
    </source>
</evidence>
<dbReference type="Proteomes" id="UP001303222">
    <property type="component" value="Unassembled WGS sequence"/>
</dbReference>
<accession>A0AAN6NXI8</accession>
<dbReference type="EMBL" id="MU859098">
    <property type="protein sequence ID" value="KAK3953917.1"/>
    <property type="molecule type" value="Genomic_DNA"/>
</dbReference>
<feature type="chain" id="PRO_5042950435" evidence="1">
    <location>
        <begin position="19"/>
        <end position="107"/>
    </location>
</feature>
<reference evidence="2" key="2">
    <citation type="submission" date="2023-06" db="EMBL/GenBank/DDBJ databases">
        <authorList>
            <consortium name="Lawrence Berkeley National Laboratory"/>
            <person name="Mondo S.J."/>
            <person name="Hensen N."/>
            <person name="Bonometti L."/>
            <person name="Westerberg I."/>
            <person name="Brannstrom I.O."/>
            <person name="Guillou S."/>
            <person name="Cros-Aarteil S."/>
            <person name="Calhoun S."/>
            <person name="Haridas S."/>
            <person name="Kuo A."/>
            <person name="Pangilinan J."/>
            <person name="Riley R."/>
            <person name="Labutti K."/>
            <person name="Andreopoulos B."/>
            <person name="Lipzen A."/>
            <person name="Chen C."/>
            <person name="Yanf M."/>
            <person name="Daum C."/>
            <person name="Ng V."/>
            <person name="Clum A."/>
            <person name="Steindorff A."/>
            <person name="Ohm R."/>
            <person name="Martin F."/>
            <person name="Silar P."/>
            <person name="Natvig D."/>
            <person name="Lalanne C."/>
            <person name="Gautier V."/>
            <person name="Ament-Velasquez S.L."/>
            <person name="Kruys A."/>
            <person name="Hutchinson M.I."/>
            <person name="Powell A.J."/>
            <person name="Barry K."/>
            <person name="Miller A.N."/>
            <person name="Grigoriev I.V."/>
            <person name="Debuchy R."/>
            <person name="Gladieux P."/>
            <person name="Thoren M.H."/>
            <person name="Johannesson H."/>
        </authorList>
    </citation>
    <scope>NUCLEOTIDE SEQUENCE</scope>
    <source>
        <strain evidence="2">CBS 626.80</strain>
    </source>
</reference>
<sequence>MWFSPVIITCSSYLFTSAQQMQTTSSSYTTPAASRCGLGTFPSIYMTTRLQQRTSSSSSSSSSPFACYCSPPMPMPMSSGSDCGSPVGPISTPPHYFSPTYPYNSSK</sequence>
<gene>
    <name evidence="2" type="ORF">QBC32DRAFT_337837</name>
</gene>
<dbReference type="AlphaFoldDB" id="A0AAN6NXI8"/>
<keyword evidence="3" id="KW-1185">Reference proteome</keyword>
<name>A0AAN6NXI8_9PEZI</name>
<reference evidence="2" key="1">
    <citation type="journal article" date="2023" name="Mol. Phylogenet. Evol.">
        <title>Genome-scale phylogeny and comparative genomics of the fungal order Sordariales.</title>
        <authorList>
            <person name="Hensen N."/>
            <person name="Bonometti L."/>
            <person name="Westerberg I."/>
            <person name="Brannstrom I.O."/>
            <person name="Guillou S."/>
            <person name="Cros-Aarteil S."/>
            <person name="Calhoun S."/>
            <person name="Haridas S."/>
            <person name="Kuo A."/>
            <person name="Mondo S."/>
            <person name="Pangilinan J."/>
            <person name="Riley R."/>
            <person name="LaButti K."/>
            <person name="Andreopoulos B."/>
            <person name="Lipzen A."/>
            <person name="Chen C."/>
            <person name="Yan M."/>
            <person name="Daum C."/>
            <person name="Ng V."/>
            <person name="Clum A."/>
            <person name="Steindorff A."/>
            <person name="Ohm R.A."/>
            <person name="Martin F."/>
            <person name="Silar P."/>
            <person name="Natvig D.O."/>
            <person name="Lalanne C."/>
            <person name="Gautier V."/>
            <person name="Ament-Velasquez S.L."/>
            <person name="Kruys A."/>
            <person name="Hutchinson M.I."/>
            <person name="Powell A.J."/>
            <person name="Barry K."/>
            <person name="Miller A.N."/>
            <person name="Grigoriev I.V."/>
            <person name="Debuchy R."/>
            <person name="Gladieux P."/>
            <person name="Hiltunen Thoren M."/>
            <person name="Johannesson H."/>
        </authorList>
    </citation>
    <scope>NUCLEOTIDE SEQUENCE</scope>
    <source>
        <strain evidence="2">CBS 626.80</strain>
    </source>
</reference>
<evidence type="ECO:0000313" key="2">
    <source>
        <dbReference type="EMBL" id="KAK3953917.1"/>
    </source>
</evidence>